<dbReference type="FunFam" id="2.130.10.10:FF:000715">
    <property type="entry name" value="F-box protein MET30"/>
    <property type="match status" value="1"/>
</dbReference>
<reference evidence="6" key="1">
    <citation type="submission" date="2021-11" db="EMBL/GenBank/DDBJ databases">
        <authorList>
            <person name="Schell T."/>
        </authorList>
    </citation>
    <scope>NUCLEOTIDE SEQUENCE</scope>
    <source>
        <strain evidence="6">M5</strain>
    </source>
</reference>
<dbReference type="FunFam" id="2.130.10.10:FF:001203">
    <property type="entry name" value="F-box/WD repeat-containing protein 1A"/>
    <property type="match status" value="2"/>
</dbReference>
<dbReference type="OrthoDB" id="19711at2759"/>
<feature type="region of interest" description="Disordered" evidence="4">
    <location>
        <begin position="1"/>
        <end position="27"/>
    </location>
</feature>
<comment type="caution">
    <text evidence="6">The sequence shown here is derived from an EMBL/GenBank/DDBJ whole genome shotgun (WGS) entry which is preliminary data.</text>
</comment>
<dbReference type="Pfam" id="PF00400">
    <property type="entry name" value="WD40"/>
    <property type="match status" value="7"/>
</dbReference>
<evidence type="ECO:0000313" key="7">
    <source>
        <dbReference type="Proteomes" id="UP000789390"/>
    </source>
</evidence>
<feature type="compositionally biased region" description="Basic and acidic residues" evidence="4">
    <location>
        <begin position="1"/>
        <end position="10"/>
    </location>
</feature>
<evidence type="ECO:0000259" key="5">
    <source>
        <dbReference type="PROSITE" id="PS50181"/>
    </source>
</evidence>
<dbReference type="PROSITE" id="PS00678">
    <property type="entry name" value="WD_REPEATS_1"/>
    <property type="match status" value="4"/>
</dbReference>
<dbReference type="Proteomes" id="UP000789390">
    <property type="component" value="Unassembled WGS sequence"/>
</dbReference>
<dbReference type="SMART" id="SM00256">
    <property type="entry name" value="FBOX"/>
    <property type="match status" value="1"/>
</dbReference>
<feature type="repeat" description="WD" evidence="3">
    <location>
        <begin position="268"/>
        <end position="307"/>
    </location>
</feature>
<dbReference type="InterPro" id="IPR001680">
    <property type="entry name" value="WD40_rpt"/>
</dbReference>
<feature type="repeat" description="WD" evidence="3">
    <location>
        <begin position="396"/>
        <end position="435"/>
    </location>
</feature>
<dbReference type="SUPFAM" id="SSF50978">
    <property type="entry name" value="WD40 repeat-like"/>
    <property type="match status" value="1"/>
</dbReference>
<dbReference type="PANTHER" id="PTHR44156">
    <property type="entry name" value="SUPERNUMERARY LIMBS, ISOFORM B-RELATED"/>
    <property type="match status" value="1"/>
</dbReference>
<dbReference type="InterPro" id="IPR020472">
    <property type="entry name" value="WD40_PAC1"/>
</dbReference>
<dbReference type="InterPro" id="IPR053299">
    <property type="entry name" value="ASTRA_WD_repeat"/>
</dbReference>
<dbReference type="InterPro" id="IPR015943">
    <property type="entry name" value="WD40/YVTN_repeat-like_dom_sf"/>
</dbReference>
<dbReference type="FunFam" id="1.20.1280.50:FF:000120">
    <property type="entry name" value="F-box/WD repeat-containing protein 1A"/>
    <property type="match status" value="1"/>
</dbReference>
<evidence type="ECO:0000256" key="4">
    <source>
        <dbReference type="SAM" id="MobiDB-lite"/>
    </source>
</evidence>
<dbReference type="InterPro" id="IPR001810">
    <property type="entry name" value="F-box_dom"/>
</dbReference>
<feature type="repeat" description="WD" evidence="3">
    <location>
        <begin position="310"/>
        <end position="342"/>
    </location>
</feature>
<dbReference type="Gene3D" id="1.20.1280.50">
    <property type="match status" value="1"/>
</dbReference>
<dbReference type="SMART" id="SM00320">
    <property type="entry name" value="WD40"/>
    <property type="match status" value="7"/>
</dbReference>
<keyword evidence="2" id="KW-0677">Repeat</keyword>
<dbReference type="PROSITE" id="PS50294">
    <property type="entry name" value="WD_REPEATS_REGION"/>
    <property type="match status" value="7"/>
</dbReference>
<feature type="repeat" description="WD" evidence="3">
    <location>
        <begin position="356"/>
        <end position="395"/>
    </location>
</feature>
<accession>A0A8J2WED0</accession>
<protein>
    <recommendedName>
        <fullName evidence="5">F-box domain-containing protein</fullName>
    </recommendedName>
</protein>
<dbReference type="InterPro" id="IPR036322">
    <property type="entry name" value="WD40_repeat_dom_sf"/>
</dbReference>
<name>A0A8J2WED0_9CRUS</name>
<feature type="repeat" description="WD" evidence="3">
    <location>
        <begin position="436"/>
        <end position="475"/>
    </location>
</feature>
<feature type="repeat" description="WD" evidence="3">
    <location>
        <begin position="523"/>
        <end position="557"/>
    </location>
</feature>
<evidence type="ECO:0000256" key="3">
    <source>
        <dbReference type="PROSITE-ProRule" id="PRU00221"/>
    </source>
</evidence>
<dbReference type="EMBL" id="CAKKLH010000057">
    <property type="protein sequence ID" value="CAH0101487.1"/>
    <property type="molecule type" value="Genomic_DNA"/>
</dbReference>
<dbReference type="PROSITE" id="PS50082">
    <property type="entry name" value="WD_REPEATS_2"/>
    <property type="match status" value="7"/>
</dbReference>
<dbReference type="PROSITE" id="PS50181">
    <property type="entry name" value="FBOX"/>
    <property type="match status" value="1"/>
</dbReference>
<dbReference type="CDD" id="cd00200">
    <property type="entry name" value="WD40"/>
    <property type="match status" value="1"/>
</dbReference>
<feature type="domain" description="F-box" evidence="5">
    <location>
        <begin position="166"/>
        <end position="212"/>
    </location>
</feature>
<evidence type="ECO:0000313" key="6">
    <source>
        <dbReference type="EMBL" id="CAH0101487.1"/>
    </source>
</evidence>
<organism evidence="6 7">
    <name type="scientific">Daphnia galeata</name>
    <dbReference type="NCBI Taxonomy" id="27404"/>
    <lineage>
        <taxon>Eukaryota</taxon>
        <taxon>Metazoa</taxon>
        <taxon>Ecdysozoa</taxon>
        <taxon>Arthropoda</taxon>
        <taxon>Crustacea</taxon>
        <taxon>Branchiopoda</taxon>
        <taxon>Diplostraca</taxon>
        <taxon>Cladocera</taxon>
        <taxon>Anomopoda</taxon>
        <taxon>Daphniidae</taxon>
        <taxon>Daphnia</taxon>
    </lineage>
</organism>
<evidence type="ECO:0000256" key="2">
    <source>
        <dbReference type="ARBA" id="ARBA00022737"/>
    </source>
</evidence>
<dbReference type="PRINTS" id="PR00320">
    <property type="entry name" value="GPROTEINBRPT"/>
</dbReference>
<keyword evidence="1 3" id="KW-0853">WD repeat</keyword>
<dbReference type="Gene3D" id="2.130.10.10">
    <property type="entry name" value="YVTN repeat-like/Quinoprotein amine dehydrogenase"/>
    <property type="match status" value="3"/>
</dbReference>
<dbReference type="InterPro" id="IPR036047">
    <property type="entry name" value="F-box-like_dom_sf"/>
</dbReference>
<feature type="repeat" description="WD" evidence="3">
    <location>
        <begin position="481"/>
        <end position="520"/>
    </location>
</feature>
<gene>
    <name evidence="6" type="ORF">DGAL_LOCUS3819</name>
</gene>
<evidence type="ECO:0000256" key="1">
    <source>
        <dbReference type="ARBA" id="ARBA00022574"/>
    </source>
</evidence>
<dbReference type="Pfam" id="PF12937">
    <property type="entry name" value="F-box-like"/>
    <property type="match status" value="1"/>
</dbReference>
<dbReference type="AlphaFoldDB" id="A0A8J2WED0"/>
<dbReference type="InterPro" id="IPR019775">
    <property type="entry name" value="WD40_repeat_CS"/>
</dbReference>
<sequence>MGPDEFHESRSYSASDLSSKSSLENSNKTNSCADILEKTPFLINAIIKDSVPYQDSGILKRFAPGQTSGYYSRRFHPRQYHSLPHHYKLPILNGQYLKEKARENDCIQSGYSTKLTLVLDWFKGFNSDQKNKMLMLLFNECEQPQNHLLSTLLQDKLHMSCPPNCQDFLLWLPSVLAYKILSYLDPVSLAKCSQVCKYWESLSNAQFLWQNLMMQPTWKLSQSGHFQHLRQIKQNSEGGKKLFWKKIFADRYRLHRNWLRGQCHVRTFEGHTQGVSCVQFDETRIVSGSHDKTIKVWNIRTNSPWSVMTLVGHSGTVRCLHLMGNRLVSGSTDQTLKVWDLSVQDEWSSIACKVTMVGHTDTVRCVQMDIEKVVSGSYDNTLKIWSLKSGECTHTLRGHIAHVLCLQFQSNTLVSGSADKTIKVWSLNEFRCNATLYGHQDAVTCISFDEQRIISGSLDNNIKIWNLTSGVCLSTLDWKNSEGHTGVIRCLQANERRMVSASDDRTLKVWQLETNTGQRLLTLRNHTDGVTCLQFNDFIIVSGSYDRTVKLWDFSVC</sequence>
<dbReference type="SUPFAM" id="SSF81383">
    <property type="entry name" value="F-box domain"/>
    <property type="match status" value="1"/>
</dbReference>
<keyword evidence="7" id="KW-1185">Reference proteome</keyword>
<feature type="compositionally biased region" description="Low complexity" evidence="4">
    <location>
        <begin position="11"/>
        <end position="27"/>
    </location>
</feature>
<proteinExistence type="predicted"/>